<feature type="region of interest" description="Disordered" evidence="15">
    <location>
        <begin position="1548"/>
        <end position="1571"/>
    </location>
</feature>
<sequence>MAMFSLRILTVDSYQCSPISGYDDCYSDFRGCEIYNVPVLTLFGTTQAGQKGAIHVHGVFPYLYLRWNDVFPDISPDNCRKYLQELALEIDKALNVEAAKSNCNKHHVHNITIEKKRSVYGFHAETEDFLKILFYYPWDTSSKIWNIAALSSSQVNNLPKKVYSELEVDCCEDAIVNKYDLTFHIGKNPGLVEIREDLKHQRKLVNQTSQLTPIPTQERDIEATESELFYKRILREIIQRNKTAAESLLEENNKSDVNGSQTSLIHSSSESFGLSNTQDREVLKLLVNMCENHVPEDDSILATKNDSESDNDDEVTNEMSQQFVDDILNAQVSSQHIGLQNPMHASNVFLNSINADLPSRCQEESHMCQVDGAYDGDNDTFEGPQLSKEEETNVNSELKEPPMLDPIHPPESLQQSWMIPCSVKMTDIGTVNSTEKMSLAFLANGSNARPKSKTLHAPLVKRVSCSRMNKNERLQKKKMTICPSVRILLKDLISKVVEQKNESMNGGSKTKCNHLQLNKDKTTEPKANADCFLGTRPKTRNNICPPLEKSCVIKKLPIDEVSATNSGSLPSKSTSWNDLLKPLQFINSTCIPSSSKHSKDVRPKMKNGKFKAHYESHTNKIYSDKDKNYELHLNSSSKKSPKKSELLKKLSARVDSKYKKKDMNDKQNVGLSDSDSTKLKKSSHDHNKFHSSPNESPCTKSPNSIQTFGTLESTLILSCNVLDYDDVKNVNFSKLGREVVVLKKLTEKEISDLKSGCSEINQDLISTQASTESKKDQKEIKNERKCYKIFDKNKLKPCYLNHIDSLDLKKSSEINTVNKELPFSEIQNSHDTDSDHSGLIGVSANESLLDNADSKKFKNIPCTLNNITPAFRLTGIIDEKLFALDKNSESSSSNNGMFVSQNDDQCFRPKALSGHQSTTSVNNVKESDDAIDCKNMLDPDVCILETATNYLQSTGNSSSMAGVSASNLKPEFQKSLKDSNHKVNSGKHRKKNKKGKQKGKADEELDTKYELHEFSKYNDFIKDSEPAFQNSLDERNVDYFPGAKAASPNVNLLINSATKMLGSDQNLNNKVIKPRAISSLLEASVPSGMDKINKKFSNIIKNSPYVKLVDCKKFIEENHPENLHLLSKKNRLFKNNEQRICNSSKVSSESKTKKFQIPRKEDCVSSSGCPNKNEFKHKFKNIQCSHSSSSKKRNQGYSKLDILSLPVKSKSSSAIELHTSNAVPSRSVNPKITCKSDTRNNLHINYPSSELTPSKIKDEINKNALKYTDSTFLNCIPNHYSKPSSSKNSNNHKLPDPDCIIVGEVKIKEASENKMSSKPKNKEKNKIPSQWVVKEDNDFKNSLGDNSIENYCNPKSKVAVTNENNDLVLIKVPEVKHTNKTHCEPKLNLSNSLDNSIITTNDLYDTVKRRTASKNQLAPKIFLKPDSRKRLNNNKSGKVVPTNSKTKTSKKNLADDQKNFLSVPTAKSDIRCPSSYEKEDSFPASERKNSVCVSNEKELNDLKNTVSVSKKKALFSSLNKNQSHMKKESVSILDGMTADSSALIGPPQMSEDITAPNNESMPQSPGPSTSTDVLHTDILSTNNVLNPIPEDSNGNESAFLLQTTQACGSLPTTSSKSILSRPSKGRASKMSRISNNFGFFSSKTPQRNRRCQNDPESLQFPKPMSSRLSLKSNKKNDFPNERKNYTSQQDSRAKWKIDNTLLDNNSQGCNKSTSSEKNLYLQSSETNILPQNVSIKSEPADDYDDNKNPVISDALKCFDFDEGSSSDSASFTFSHSKRTQNQKDKKNQQKTQQPKHGRNASKSNVQCSSSSTNESSKGNVHLNSPSTSSCNSSVNIDRYPKRNCSITSSVDDDVVILDETPVINCGSSRGTRKSSRLLSNNNTGPKEIIDLEKEDVCMNAAPVITIKRDSEGNNSIVPNKRCNISTNNVSRPECLACTQPSTSSSSCFCETDSSDILGSRNSADDSLSSPDSKHGLKLKLKLKTIMTRNNEPKIVVVGKHLDGEKSQENDMQNHCEVTIKVEGESEIKSRTKRTLGARSSKRRSKTNTDAPPLLIKDIKKEKDDDYEKSYVQPLKFSLASINAAKTEKPSTSLEPKCEPLKLYRRLNHFYLESDTSNKRKLPNSTDENPSKETEVLPKRRRGRPAKIQKSAPPQNDLSPLKNNTSFNKSSSNGSSTCQNKGTSSPDQLLDIGRRCSFPISDNIEECCYEKVGPDKKFDWLKVKIKQEPISDHEDAGKKDNNANVSLSSLENNASAATSRRRNSLRCESFKKFFDSGSDDDTKPKSVTKPQKKKTRSKSVNIETSKKNVEQPNEMPTFSNRRTRTRSGSFKKFFNGDNDGNSDSDRKYVSSNIIVKTKKETPPRRKRGRPPLLRNRQLSTDAQPSCNPCSVTLERLPPSLLKQGNSTKKTHKRSNFEARNEPNLNSAVGSSQQIPGLNSNSIPSYSIQNNESTMYIRPPCIDNDITHIEPHVLNSEKSDFEVLHSKVMGEKISPVLRPSTDKNPDTQFVTNSGPVTINGLNSIDINSNISELLSKKEIPDNQMNCPSFMYNSILNPDSSILSNQNSANFLRPPSHEMDQRVFESPSDILRSGNMDCQSPLLYSHSPIADIKHTNDNKFLHLNQSPPQGYKRQQDLIHSPVMNTDPMFDHCNSPLKEVITANENLKTQEKDFSGTMQRRSVNSYYSNCSDSYNEGSVIHKSKTKHDMFANDIPGSLHANDFSKEQQQHNSPYPFESNSLDQNEELSCCTTKRFDTYDKISKSQRNSLKYLGKTFSGRETNVTSCFPNNYSESRKSFHSIPKQTRLTYEGSNQGSSPYSRFPSSYGSPAGVQQQQPYSAANENTFNNSFHQRTDESLNSFQNHNEYYDRMKWENLNISSFSNTNDSYSENSRSPFSVHQNRFDSYYTKNNSDLNGSSRMNIDSYCKQKWSEVNTPYFPLGDRPLNEFPRNDRSLDEFSLNDRPVNDIFRYQPPQVQPESSKYDSSYPNINSQVSTSSETFDRTKSVNTNFSRFSTFDCNPDESKEFQNTAGKKYENAFDKNIEEFFNQHRFTSNSSEIQSPSPVSHTSSQLGTNSSPFKIDSTVDFNKKVDFNTESNDAGCSFIEVCKPSPCSSLSDQLDSVQSPSLINNSPLCMPNHPASVIGKFKMQEIIEELSSPCVEDVTNSSEVYDQKTLSPNNSRVVPVVSSDSGDTMSECSTILKSPDSLSRNAKITFNEQNVRTFEMNLDSVQEDSFDLLSDQMISEDESFLMDDNIFPNSPETKVDESSLIPVDNKDSDDVCTIPKTTCTDNFSAQSAEADQTSLNYIDCNVQILNFQECLTESDPVMHPFLGDLNLDFLSQDSNNITNKENDSNNCVKAIDVSVKDDLSDSTQTADKAQNNSGCPLFLETVPNVNVIVANPSSSTSDPPNSLVPLESHKNSIMPTVTVSNSLLNETPLSQSSPAFNPIGPTFLSTLMVNDSIVLPQSNFFFNNGSIIIRDDSSVKQDHINMFQNSGTDKNYSMDSESEVDSKDSQEVQNLRKSFNGEDDILSMIVKSCDIGEEFDEKFDSPDESLNNVGESNSILSTTENFDAASNFSAVVNTDSIPNSLPINNMKQITMASQDLPSNHVQKVESAVLSCELPKQINEYRSKENASETTSSVSSPNQSLEPSRDKESIQESAILDSMIHSFYGEETIYSLNALENCDSLSFCSNVHIYNASLDELNKGNLKSVAGDFPARYSKGIVIISPNQSSDLPCKGNYTLMAKAGNGSSWKNQLNLNDKLEFKKPTDSISGETNEIDLQKMLMKPGGSPPHYVRIVIWIGKPPEATTCSSLEDTPSQTLESTEEKSQPSENQSAQNVPNVVNQQLMITPTSGTDHGVLRQLLSRGVSLESTPNNRSYSKEHILDRLLLSPISKDNLLTNDIKKKRKLSFDDASEQSELPESKKLKGVHERSWKKSLISDQSEDISGNLTSSEIDGPTLINSKDFRINIEDCERVRHEAQHLTIMSLEIHVNTRNTLSPDPEHDPVAVIFYTIYNEMETFQQEIVGIIAFEKQPENNGLRNTRTSLTNYLTLVPGVKTCQVTCVEDEKLLFEKLTSVVKEWDPDLLIGYEIQMASWGYLIERARFLKINLISMLSRFCSEKKENKLDQVREENVVDQTADIDRISIPGRIVLNVWRLMRKEITLNVYTFENVYYHVLHKRTPKYSFHDLSQWYCGHQKETIVRYYVIRILGTIQILDKLDLIRRTSELARLFGIQFYEVLSRGSQFRVESMMLRTAAPMGFVAVSPSVQQRSHSRAPECVPLILEPLSKFYEDPLVVLDFQSLYPSVIIANNYCFSTCLGRIGHFDKNVPFEFGCTSLNVSAALLKNLVESDSINVSPQGIAFVKSNIRRGILPTMLEEILATRIMVKQSMKNIKHNNALKKLLDARQLGLKLIANVTYGYTGASYSGRMPCVEVADSIVGKARETLERAIRLIENTPEWRAKVVYGDTDSLFVLLPGRSKEEAFKIGQEMADAVTKTNPRPVKLKFEKVYLPCVLQTKKRYVGFMYETINQEKPIFDAKGIETVRRDSCPATAKILEKSLKILFETHDINSVKNYVLKQFRCVMNGRMNLMDFIFAKEYRGLSGYKPGACVPALEIAKRRINKDPRSEPRTGERVPYVVVYGLPGLPIIRLVHEPGDLLMNPSLRINATYYITRVISPPLERIFSLMGANVKTWYAAFAHTQKLNLPMSHYPRGTITQYFVTRNCPSCDCPITSTLCDNCCHDQAGTAADLQHKIRKWERAVNHLNQICVSCTKSNSSVDHCTYASQTTKLTSQVHAGSF</sequence>
<dbReference type="InterPro" id="IPR056447">
    <property type="entry name" value="REV3_N"/>
</dbReference>
<keyword evidence="13" id="KW-0234">DNA repair</keyword>
<comment type="caution">
    <text evidence="20">The sequence shown here is derived from an EMBL/GenBank/DDBJ whole genome shotgun (WGS) entry which is preliminary data.</text>
</comment>
<dbReference type="FunFam" id="3.30.420.10:FF:000024">
    <property type="entry name" value="DNA polymerase zeta catalytic subunit"/>
    <property type="match status" value="1"/>
</dbReference>
<accession>A0A8T0FW99</accession>
<dbReference type="GO" id="GO:0005634">
    <property type="term" value="C:nucleus"/>
    <property type="evidence" value="ECO:0007669"/>
    <property type="project" value="TreeGrafter"/>
</dbReference>
<feature type="region of interest" description="Disordered" evidence="15">
    <location>
        <begin position="2113"/>
        <end position="2190"/>
    </location>
</feature>
<feature type="compositionally biased region" description="Low complexity" evidence="15">
    <location>
        <begin position="2241"/>
        <end position="2257"/>
    </location>
</feature>
<dbReference type="Pfam" id="PF03104">
    <property type="entry name" value="DNA_pol_B_exo1"/>
    <property type="match status" value="1"/>
</dbReference>
<feature type="region of interest" description="Disordered" evidence="15">
    <location>
        <begin position="1765"/>
        <end position="1833"/>
    </location>
</feature>
<evidence type="ECO:0000259" key="19">
    <source>
        <dbReference type="Pfam" id="PF24065"/>
    </source>
</evidence>
<dbReference type="Gene3D" id="3.30.342.10">
    <property type="entry name" value="DNA Polymerase, chain B, domain 1"/>
    <property type="match status" value="1"/>
</dbReference>
<dbReference type="InterPro" id="IPR006172">
    <property type="entry name" value="DNA-dir_DNA_pol_B"/>
</dbReference>
<dbReference type="PROSITE" id="PS00116">
    <property type="entry name" value="DNA_POLYMERASE_B"/>
    <property type="match status" value="1"/>
</dbReference>
<dbReference type="SMART" id="SM00486">
    <property type="entry name" value="POLBc"/>
    <property type="match status" value="1"/>
</dbReference>
<dbReference type="CDD" id="cd05778">
    <property type="entry name" value="DNA_polB_zeta_exo"/>
    <property type="match status" value="1"/>
</dbReference>
<feature type="region of interest" description="Disordered" evidence="15">
    <location>
        <begin position="974"/>
        <end position="1004"/>
    </location>
</feature>
<feature type="compositionally biased region" description="Polar residues" evidence="15">
    <location>
        <begin position="1555"/>
        <end position="1571"/>
    </location>
</feature>
<feature type="region of interest" description="Disordered" evidence="15">
    <location>
        <begin position="657"/>
        <end position="703"/>
    </location>
</feature>
<dbReference type="Gene3D" id="3.90.1600.10">
    <property type="entry name" value="Palm domain of DNA polymerase"/>
    <property type="match status" value="1"/>
</dbReference>
<feature type="compositionally biased region" description="Low complexity" evidence="15">
    <location>
        <begin position="1823"/>
        <end position="1833"/>
    </location>
</feature>
<dbReference type="GO" id="GO:0046872">
    <property type="term" value="F:metal ion binding"/>
    <property type="evidence" value="ECO:0007669"/>
    <property type="project" value="UniProtKB-KW"/>
</dbReference>
<dbReference type="Gene3D" id="1.10.132.60">
    <property type="entry name" value="DNA polymerase family B, C-terminal domain"/>
    <property type="match status" value="1"/>
</dbReference>
<evidence type="ECO:0000313" key="21">
    <source>
        <dbReference type="Proteomes" id="UP000807504"/>
    </source>
</evidence>
<feature type="compositionally biased region" description="Polar residues" evidence="15">
    <location>
        <begin position="3633"/>
        <end position="3647"/>
    </location>
</feature>
<dbReference type="CDD" id="cd05534">
    <property type="entry name" value="POLBc_zeta"/>
    <property type="match status" value="1"/>
</dbReference>
<dbReference type="EMBL" id="JABXBU010000002">
    <property type="protein sequence ID" value="KAF8795397.1"/>
    <property type="molecule type" value="Genomic_DNA"/>
</dbReference>
<dbReference type="SUPFAM" id="SSF56672">
    <property type="entry name" value="DNA/RNA polymerases"/>
    <property type="match status" value="1"/>
</dbReference>
<dbReference type="Gene3D" id="3.30.420.10">
    <property type="entry name" value="Ribonuclease H-like superfamily/Ribonuclease H"/>
    <property type="match status" value="1"/>
</dbReference>
<dbReference type="PRINTS" id="PR00106">
    <property type="entry name" value="DNAPOLB"/>
</dbReference>
<feature type="compositionally biased region" description="Polar residues" evidence="15">
    <location>
        <begin position="2177"/>
        <end position="2186"/>
    </location>
</feature>
<feature type="compositionally biased region" description="Basic and acidic residues" evidence="15">
    <location>
        <begin position="675"/>
        <end position="688"/>
    </location>
</feature>
<gene>
    <name evidence="20" type="ORF">HNY73_003250</name>
</gene>
<evidence type="ECO:0000256" key="3">
    <source>
        <dbReference type="ARBA" id="ARBA00012417"/>
    </source>
</evidence>
<dbReference type="Pfam" id="PF24055">
    <property type="entry name" value="POL3_N"/>
    <property type="match status" value="1"/>
</dbReference>
<dbReference type="FunFam" id="1.10.287.690:FF:000002">
    <property type="entry name" value="DNA polymerase zeta"/>
    <property type="match status" value="1"/>
</dbReference>
<feature type="domain" description="DNA polymerase delta/zeta catalytic subunit N-terminal" evidence="18">
    <location>
        <begin position="58"/>
        <end position="139"/>
    </location>
</feature>
<feature type="domain" description="DNA-directed DNA polymerase family B exonuclease" evidence="17">
    <location>
        <begin position="3960"/>
        <end position="4172"/>
    </location>
</feature>
<dbReference type="InterPro" id="IPR036397">
    <property type="entry name" value="RNaseH_sf"/>
</dbReference>
<evidence type="ECO:0000313" key="20">
    <source>
        <dbReference type="EMBL" id="KAF8795397.1"/>
    </source>
</evidence>
<evidence type="ECO:0000256" key="4">
    <source>
        <dbReference type="ARBA" id="ARBA00021589"/>
    </source>
</evidence>
<organism evidence="20 21">
    <name type="scientific">Argiope bruennichi</name>
    <name type="common">Wasp spider</name>
    <name type="synonym">Aranea bruennichi</name>
    <dbReference type="NCBI Taxonomy" id="94029"/>
    <lineage>
        <taxon>Eukaryota</taxon>
        <taxon>Metazoa</taxon>
        <taxon>Ecdysozoa</taxon>
        <taxon>Arthropoda</taxon>
        <taxon>Chelicerata</taxon>
        <taxon>Arachnida</taxon>
        <taxon>Araneae</taxon>
        <taxon>Araneomorphae</taxon>
        <taxon>Entelegynae</taxon>
        <taxon>Araneoidea</taxon>
        <taxon>Araneidae</taxon>
        <taxon>Argiope</taxon>
    </lineage>
</organism>
<keyword evidence="5" id="KW-0808">Transferase</keyword>
<dbReference type="InterPro" id="IPR043502">
    <property type="entry name" value="DNA/RNA_pol_sf"/>
</dbReference>
<evidence type="ECO:0000256" key="5">
    <source>
        <dbReference type="ARBA" id="ARBA00022679"/>
    </source>
</evidence>
<dbReference type="FunFam" id="1.10.132.60:FF:000005">
    <property type="entry name" value="Putative DNA polymerase zeta catalytic subunit"/>
    <property type="match status" value="1"/>
</dbReference>
<dbReference type="InterPro" id="IPR056435">
    <property type="entry name" value="DPOD/Z_N"/>
</dbReference>
<dbReference type="InterPro" id="IPR006134">
    <property type="entry name" value="DNA-dir_DNA_pol_B_multi_dom"/>
</dbReference>
<feature type="compositionally biased region" description="Polar residues" evidence="15">
    <location>
        <begin position="2375"/>
        <end position="2389"/>
    </location>
</feature>
<feature type="compositionally biased region" description="Polar residues" evidence="15">
    <location>
        <begin position="3808"/>
        <end position="3821"/>
    </location>
</feature>
<dbReference type="SUPFAM" id="SSF53098">
    <property type="entry name" value="Ribonuclease H-like"/>
    <property type="match status" value="2"/>
</dbReference>
<feature type="compositionally biased region" description="Basic and acidic residues" evidence="15">
    <location>
        <begin position="2230"/>
        <end position="2240"/>
    </location>
</feature>
<feature type="region of interest" description="Disordered" evidence="15">
    <location>
        <begin position="3808"/>
        <end position="3838"/>
    </location>
</feature>
<feature type="compositionally biased region" description="Polar residues" evidence="15">
    <location>
        <begin position="1608"/>
        <end position="1620"/>
    </location>
</feature>
<dbReference type="GO" id="GO:0003677">
    <property type="term" value="F:DNA binding"/>
    <property type="evidence" value="ECO:0007669"/>
    <property type="project" value="InterPro"/>
</dbReference>
<feature type="compositionally biased region" description="Low complexity" evidence="15">
    <location>
        <begin position="2161"/>
        <end position="2176"/>
    </location>
</feature>
<dbReference type="GO" id="GO:0000166">
    <property type="term" value="F:nucleotide binding"/>
    <property type="evidence" value="ECO:0007669"/>
    <property type="project" value="InterPro"/>
</dbReference>
<feature type="region of interest" description="Disordered" evidence="15">
    <location>
        <begin position="3490"/>
        <end position="3511"/>
    </location>
</feature>
<feature type="compositionally biased region" description="Basic and acidic residues" evidence="15">
    <location>
        <begin position="2128"/>
        <end position="2137"/>
    </location>
</feature>
<evidence type="ECO:0000259" key="18">
    <source>
        <dbReference type="Pfam" id="PF24055"/>
    </source>
</evidence>
<dbReference type="GO" id="GO:0016035">
    <property type="term" value="C:zeta DNA polymerase complex"/>
    <property type="evidence" value="ECO:0007669"/>
    <property type="project" value="InterPro"/>
</dbReference>
<feature type="region of interest" description="Disordered" evidence="15">
    <location>
        <begin position="2276"/>
        <end position="2440"/>
    </location>
</feature>
<evidence type="ECO:0000256" key="6">
    <source>
        <dbReference type="ARBA" id="ARBA00022695"/>
    </source>
</evidence>
<evidence type="ECO:0000256" key="1">
    <source>
        <dbReference type="ARBA" id="ARBA00001966"/>
    </source>
</evidence>
<dbReference type="InterPro" id="IPR012337">
    <property type="entry name" value="RNaseH-like_sf"/>
</dbReference>
<feature type="region of interest" description="Disordered" evidence="15">
    <location>
        <begin position="3050"/>
        <end position="3071"/>
    </location>
</feature>
<reference evidence="20" key="1">
    <citation type="journal article" date="2020" name="bioRxiv">
        <title>Chromosome-level reference genome of the European wasp spider Argiope bruennichi: a resource for studies on range expansion and evolutionary adaptation.</title>
        <authorList>
            <person name="Sheffer M.M."/>
            <person name="Hoppe A."/>
            <person name="Krehenwinkel H."/>
            <person name="Uhl G."/>
            <person name="Kuss A.W."/>
            <person name="Jensen L."/>
            <person name="Jensen C."/>
            <person name="Gillespie R.G."/>
            <person name="Hoff K.J."/>
            <person name="Prost S."/>
        </authorList>
    </citation>
    <scope>NUCLEOTIDE SEQUENCE</scope>
</reference>
<feature type="compositionally biased region" description="Polar residues" evidence="15">
    <location>
        <begin position="2309"/>
        <end position="2319"/>
    </location>
</feature>
<feature type="compositionally biased region" description="Low complexity" evidence="15">
    <location>
        <begin position="1800"/>
        <end position="1816"/>
    </location>
</feature>
<dbReference type="GO" id="GO:0003887">
    <property type="term" value="F:DNA-directed DNA polymerase activity"/>
    <property type="evidence" value="ECO:0007669"/>
    <property type="project" value="UniProtKB-KW"/>
</dbReference>
<feature type="region of interest" description="Disordered" evidence="15">
    <location>
        <begin position="2804"/>
        <end position="2833"/>
    </location>
</feature>
<feature type="domain" description="DNA-directed DNA polymerase family B multifunctional" evidence="16">
    <location>
        <begin position="4235"/>
        <end position="4686"/>
    </location>
</feature>
<feature type="domain" description="DNA polymerase zeta catalytic subunit N-terminal" evidence="19">
    <location>
        <begin position="3"/>
        <end position="57"/>
    </location>
</feature>
<evidence type="ECO:0000256" key="10">
    <source>
        <dbReference type="ARBA" id="ARBA00022932"/>
    </source>
</evidence>
<evidence type="ECO:0000256" key="13">
    <source>
        <dbReference type="ARBA" id="ARBA00023204"/>
    </source>
</evidence>
<dbReference type="GO" id="GO:0042276">
    <property type="term" value="P:error-prone translesion synthesis"/>
    <property type="evidence" value="ECO:0007669"/>
    <property type="project" value="TreeGrafter"/>
</dbReference>
<dbReference type="GO" id="GO:0051536">
    <property type="term" value="F:iron-sulfur cluster binding"/>
    <property type="evidence" value="ECO:0007669"/>
    <property type="project" value="UniProtKB-KW"/>
</dbReference>
<evidence type="ECO:0000256" key="14">
    <source>
        <dbReference type="ARBA" id="ARBA00049244"/>
    </source>
</evidence>
<dbReference type="EC" id="2.7.7.7" evidence="3"/>
<reference evidence="20" key="2">
    <citation type="submission" date="2020-06" db="EMBL/GenBank/DDBJ databases">
        <authorList>
            <person name="Sheffer M."/>
        </authorList>
    </citation>
    <scope>NUCLEOTIDE SEQUENCE</scope>
</reference>
<comment type="catalytic activity">
    <reaction evidence="14">
        <text>DNA(n) + a 2'-deoxyribonucleoside 5'-triphosphate = DNA(n+1) + diphosphate</text>
        <dbReference type="Rhea" id="RHEA:22508"/>
        <dbReference type="Rhea" id="RHEA-COMP:17339"/>
        <dbReference type="Rhea" id="RHEA-COMP:17340"/>
        <dbReference type="ChEBI" id="CHEBI:33019"/>
        <dbReference type="ChEBI" id="CHEBI:61560"/>
        <dbReference type="ChEBI" id="CHEBI:173112"/>
        <dbReference type="EC" id="2.7.7.7"/>
    </reaction>
</comment>
<protein>
    <recommendedName>
        <fullName evidence="4">DNA polymerase zeta catalytic subunit</fullName>
        <ecNumber evidence="3">2.7.7.7</ecNumber>
    </recommendedName>
</protein>
<feature type="region of interest" description="Disordered" evidence="15">
    <location>
        <begin position="2230"/>
        <end position="2261"/>
    </location>
</feature>
<feature type="region of interest" description="Disordered" evidence="15">
    <location>
        <begin position="2026"/>
        <end position="2056"/>
    </location>
</feature>
<keyword evidence="21" id="KW-1185">Reference proteome</keyword>
<dbReference type="Pfam" id="PF24065">
    <property type="entry name" value="REV3_N"/>
    <property type="match status" value="1"/>
</dbReference>
<evidence type="ECO:0000256" key="2">
    <source>
        <dbReference type="ARBA" id="ARBA00005755"/>
    </source>
</evidence>
<dbReference type="PANTHER" id="PTHR45812">
    <property type="entry name" value="DNA POLYMERASE ZETA CATALYTIC SUBUNIT"/>
    <property type="match status" value="1"/>
</dbReference>
<evidence type="ECO:0000256" key="11">
    <source>
        <dbReference type="ARBA" id="ARBA00023004"/>
    </source>
</evidence>
<feature type="region of interest" description="Disordered" evidence="15">
    <location>
        <begin position="1427"/>
        <end position="1457"/>
    </location>
</feature>
<comment type="cofactor">
    <cofactor evidence="1">
        <name>[4Fe-4S] cluster</name>
        <dbReference type="ChEBI" id="CHEBI:49883"/>
    </cofactor>
</comment>
<keyword evidence="9" id="KW-0862">Zinc</keyword>
<feature type="compositionally biased region" description="Polar residues" evidence="15">
    <location>
        <begin position="3490"/>
        <end position="3501"/>
    </location>
</feature>
<evidence type="ECO:0000259" key="17">
    <source>
        <dbReference type="Pfam" id="PF03104"/>
    </source>
</evidence>
<dbReference type="GO" id="GO:0000724">
    <property type="term" value="P:double-strand break repair via homologous recombination"/>
    <property type="evidence" value="ECO:0007669"/>
    <property type="project" value="TreeGrafter"/>
</dbReference>
<proteinExistence type="inferred from homology"/>
<keyword evidence="10" id="KW-0239">DNA-directed DNA polymerase</keyword>
<feature type="region of interest" description="Disordered" evidence="15">
    <location>
        <begin position="592"/>
        <end position="613"/>
    </location>
</feature>
<evidence type="ECO:0000259" key="16">
    <source>
        <dbReference type="Pfam" id="PF00136"/>
    </source>
</evidence>
<dbReference type="Proteomes" id="UP000807504">
    <property type="component" value="Unassembled WGS sequence"/>
</dbReference>
<evidence type="ECO:0000256" key="9">
    <source>
        <dbReference type="ARBA" id="ARBA00022833"/>
    </source>
</evidence>
<feature type="region of interest" description="Disordered" evidence="15">
    <location>
        <begin position="1608"/>
        <end position="1692"/>
    </location>
</feature>
<dbReference type="InterPro" id="IPR006133">
    <property type="entry name" value="DNA-dir_DNA_pol_B_exonuc"/>
</dbReference>
<feature type="compositionally biased region" description="Polar residues" evidence="15">
    <location>
        <begin position="1631"/>
        <end position="1645"/>
    </location>
</feature>
<keyword evidence="8" id="KW-0227">DNA damage</keyword>
<evidence type="ECO:0000256" key="12">
    <source>
        <dbReference type="ARBA" id="ARBA00023014"/>
    </source>
</evidence>
<keyword evidence="11" id="KW-0408">Iron</keyword>
<feature type="compositionally biased region" description="Polar residues" evidence="15">
    <location>
        <begin position="690"/>
        <end position="703"/>
    </location>
</feature>
<feature type="region of interest" description="Disordered" evidence="15">
    <location>
        <begin position="3627"/>
        <end position="3654"/>
    </location>
</feature>
<feature type="compositionally biased region" description="Basic and acidic residues" evidence="15">
    <location>
        <begin position="1674"/>
        <end position="1684"/>
    </location>
</feature>
<feature type="compositionally biased region" description="Low complexity" evidence="15">
    <location>
        <begin position="1765"/>
        <end position="1774"/>
    </location>
</feature>
<keyword evidence="12" id="KW-0411">Iron-sulfur</keyword>
<dbReference type="InterPro" id="IPR017964">
    <property type="entry name" value="DNA-dir_DNA_pol_B_CS"/>
</dbReference>
<dbReference type="InterPro" id="IPR042087">
    <property type="entry name" value="DNA_pol_B_thumb"/>
</dbReference>
<dbReference type="PANTHER" id="PTHR45812:SF1">
    <property type="entry name" value="DNA POLYMERASE ZETA CATALYTIC SUBUNIT"/>
    <property type="match status" value="1"/>
</dbReference>
<dbReference type="InterPro" id="IPR023211">
    <property type="entry name" value="DNA_pol_palm_dom_sf"/>
</dbReference>
<feature type="compositionally biased region" description="Basic residues" evidence="15">
    <location>
        <begin position="2030"/>
        <end position="2045"/>
    </location>
</feature>
<keyword evidence="7" id="KW-0479">Metal-binding</keyword>
<dbReference type="Gene3D" id="1.10.287.690">
    <property type="entry name" value="Helix hairpin bin"/>
    <property type="match status" value="1"/>
</dbReference>
<keyword evidence="6" id="KW-0548">Nucleotidyltransferase</keyword>
<feature type="compositionally biased region" description="Polar residues" evidence="15">
    <location>
        <begin position="3829"/>
        <end position="3838"/>
    </location>
</feature>
<feature type="compositionally biased region" description="Basic residues" evidence="15">
    <location>
        <begin position="984"/>
        <end position="998"/>
    </location>
</feature>
<evidence type="ECO:0000256" key="7">
    <source>
        <dbReference type="ARBA" id="ARBA00022723"/>
    </source>
</evidence>
<comment type="similarity">
    <text evidence="2">Belongs to the DNA polymerase type-B family.</text>
</comment>
<evidence type="ECO:0000256" key="15">
    <source>
        <dbReference type="SAM" id="MobiDB-lite"/>
    </source>
</evidence>
<dbReference type="Pfam" id="PF00136">
    <property type="entry name" value="DNA_pol_B"/>
    <property type="match status" value="1"/>
</dbReference>
<evidence type="ECO:0000256" key="8">
    <source>
        <dbReference type="ARBA" id="ARBA00022763"/>
    </source>
</evidence>
<feature type="compositionally biased region" description="Polar residues" evidence="15">
    <location>
        <begin position="2421"/>
        <end position="2440"/>
    </location>
</feature>
<dbReference type="InterPro" id="IPR030559">
    <property type="entry name" value="PolZ_Rev3"/>
</dbReference>
<name>A0A8T0FW99_ARGBR</name>